<reference evidence="1" key="1">
    <citation type="journal article" date="2014" name="J. Am. Chem. Soc.">
        <title>A methyltransferase initiates terpene cyclization in teleocidin B biosynthesis.</title>
        <authorList>
            <person name="Awakawa T."/>
            <person name="Zhang L."/>
            <person name="Wakimoto T."/>
            <person name="Hoshino S."/>
            <person name="Mori T."/>
            <person name="Ito T."/>
            <person name="Ishikawa J."/>
            <person name="Tanner M.E."/>
            <person name="Abe I."/>
        </authorList>
    </citation>
    <scope>NUCLEOTIDE SEQUENCE</scope>
    <source>
        <strain evidence="1">NBRC 12747</strain>
    </source>
</reference>
<dbReference type="Gene3D" id="3.40.50.12580">
    <property type="match status" value="1"/>
</dbReference>
<accession>A0A077K9I3</accession>
<protein>
    <submittedName>
        <fullName evidence="1">Glycerol kinase</fullName>
    </submittedName>
</protein>
<organism evidence="1">
    <name type="scientific">Streptomyces blastmyceticus</name>
    <dbReference type="NCBI Taxonomy" id="68180"/>
    <lineage>
        <taxon>Bacteria</taxon>
        <taxon>Bacillati</taxon>
        <taxon>Actinomycetota</taxon>
        <taxon>Actinomycetes</taxon>
        <taxon>Kitasatosporales</taxon>
        <taxon>Streptomycetaceae</taxon>
        <taxon>Streptomyces</taxon>
    </lineage>
</organism>
<dbReference type="GO" id="GO:0016301">
    <property type="term" value="F:kinase activity"/>
    <property type="evidence" value="ECO:0007669"/>
    <property type="project" value="UniProtKB-KW"/>
</dbReference>
<dbReference type="AlphaFoldDB" id="A0A077K9I3"/>
<dbReference type="RefSeq" id="WP_344118247.1">
    <property type="nucleotide sequence ID" value="NZ_BAAABW010000016.1"/>
</dbReference>
<dbReference type="InterPro" id="IPR043148">
    <property type="entry name" value="TagF_C"/>
</dbReference>
<dbReference type="SUPFAM" id="SSF53756">
    <property type="entry name" value="UDP-Glycosyltransferase/glycogen phosphorylase"/>
    <property type="match status" value="1"/>
</dbReference>
<evidence type="ECO:0000313" key="1">
    <source>
        <dbReference type="EMBL" id="BAP27964.1"/>
    </source>
</evidence>
<proteinExistence type="predicted"/>
<keyword evidence="1" id="KW-0418">Kinase</keyword>
<dbReference type="EMBL" id="AB937726">
    <property type="protein sequence ID" value="BAP27964.1"/>
    <property type="molecule type" value="Genomic_DNA"/>
</dbReference>
<name>A0A077K9I3_9ACTN</name>
<sequence length="541" mass="58131">MLIAVRSAGALHRLLDVLPVFDGDKRIAVRFTLVPGSAFDVDALAALERAGARTVAWEQARAREHDLILTASPKGALRVLSGPRVVMPHGAGFNKSLRDEGSPHLPSGLDPHYLLADGEPWADLHALAHGEQVDRLAEHCPAAAARASVVGDPTLDRLLDSRTHRESYRSALGTGERRLIVLTSTWGPESLFARRPELPRELLGRLPYDAYQLGLVLHPNEYSRTGPFDLARQLAPALATGLILAGPHEEWAALLVAADAVVTDHGSTALYAAALGRPVVGAYDGGSELIPGSPMADMLASAPRLAEATGLPDALRAAEAHDTRPFAAAAFARQGQSLRRLRDELYRLLELRPPAVPVAPHPLPRPATAPRRPAAFAVRTHVLGHRIGVERLPPDTSEAVHHLAAEHPGADPRRSQSAAVLWRRARTAAPAPHSSTWTSAGWTAQVLDEAPMCRTAAAILTPERCLIRHRSAGLLSVRIEPCRTTGRILRADPAAVVSAVHSWLYETPRWTPPVTLVCDTGPLTVRVHLTPADGADLAYEL</sequence>
<keyword evidence="1" id="KW-0808">Transferase</keyword>